<evidence type="ECO:0000259" key="14">
    <source>
        <dbReference type="PROSITE" id="PS50112"/>
    </source>
</evidence>
<dbReference type="SMART" id="SM00387">
    <property type="entry name" value="HATPase_c"/>
    <property type="match status" value="1"/>
</dbReference>
<feature type="domain" description="PAS" evidence="14">
    <location>
        <begin position="249"/>
        <end position="286"/>
    </location>
</feature>
<evidence type="ECO:0000256" key="1">
    <source>
        <dbReference type="ARBA" id="ARBA00000085"/>
    </source>
</evidence>
<dbReference type="PROSITE" id="PS50112">
    <property type="entry name" value="PAS"/>
    <property type="match status" value="1"/>
</dbReference>
<comment type="caution">
    <text evidence="15">The sequence shown here is derived from an EMBL/GenBank/DDBJ whole genome shotgun (WGS) entry which is preliminary data.</text>
</comment>
<dbReference type="InterPro" id="IPR004358">
    <property type="entry name" value="Sig_transdc_His_kin-like_C"/>
</dbReference>
<dbReference type="EMBL" id="MIEK01000017">
    <property type="protein sequence ID" value="OEH82671.1"/>
    <property type="molecule type" value="Genomic_DNA"/>
</dbReference>
<organism evidence="15 16">
    <name type="scientific">Enterococcus rivorum</name>
    <dbReference type="NCBI Taxonomy" id="762845"/>
    <lineage>
        <taxon>Bacteria</taxon>
        <taxon>Bacillati</taxon>
        <taxon>Bacillota</taxon>
        <taxon>Bacilli</taxon>
        <taxon>Lactobacillales</taxon>
        <taxon>Enterococcaceae</taxon>
        <taxon>Enterococcus</taxon>
    </lineage>
</organism>
<keyword evidence="6" id="KW-0808">Transferase</keyword>
<dbReference type="SUPFAM" id="SSF55874">
    <property type="entry name" value="ATPase domain of HSP90 chaperone/DNA topoisomerase II/histidine kinase"/>
    <property type="match status" value="1"/>
</dbReference>
<dbReference type="InterPro" id="IPR035965">
    <property type="entry name" value="PAS-like_dom_sf"/>
</dbReference>
<dbReference type="Pfam" id="PF13188">
    <property type="entry name" value="PAS_8"/>
    <property type="match status" value="1"/>
</dbReference>
<dbReference type="CDD" id="cd00082">
    <property type="entry name" value="HisKA"/>
    <property type="match status" value="1"/>
</dbReference>
<name>A0A1E5KXQ6_9ENTE</name>
<feature type="domain" description="Histidine kinase" evidence="13">
    <location>
        <begin position="374"/>
        <end position="589"/>
    </location>
</feature>
<dbReference type="SMART" id="SM00388">
    <property type="entry name" value="HisKA"/>
    <property type="match status" value="1"/>
</dbReference>
<dbReference type="GO" id="GO:0005886">
    <property type="term" value="C:plasma membrane"/>
    <property type="evidence" value="ECO:0007669"/>
    <property type="project" value="UniProtKB-SubCell"/>
</dbReference>
<keyword evidence="10" id="KW-0902">Two-component regulatory system</keyword>
<dbReference type="Gene3D" id="1.10.287.130">
    <property type="match status" value="1"/>
</dbReference>
<dbReference type="InterPro" id="IPR000014">
    <property type="entry name" value="PAS"/>
</dbReference>
<dbReference type="FunFam" id="3.30.565.10:FF:000023">
    <property type="entry name" value="PAS domain-containing sensor histidine kinase"/>
    <property type="match status" value="1"/>
</dbReference>
<keyword evidence="9" id="KW-0067">ATP-binding</keyword>
<evidence type="ECO:0000256" key="4">
    <source>
        <dbReference type="ARBA" id="ARBA00022475"/>
    </source>
</evidence>
<keyword evidence="16" id="KW-1185">Reference proteome</keyword>
<dbReference type="Gene3D" id="3.30.565.10">
    <property type="entry name" value="Histidine kinase-like ATPase, C-terminal domain"/>
    <property type="match status" value="1"/>
</dbReference>
<evidence type="ECO:0000256" key="8">
    <source>
        <dbReference type="ARBA" id="ARBA00022777"/>
    </source>
</evidence>
<accession>A0A1E5KXQ6</accession>
<evidence type="ECO:0000256" key="2">
    <source>
        <dbReference type="ARBA" id="ARBA00004236"/>
    </source>
</evidence>
<dbReference type="STRING" id="762845.BCR26_12090"/>
<dbReference type="Gene3D" id="3.30.450.20">
    <property type="entry name" value="PAS domain"/>
    <property type="match status" value="2"/>
</dbReference>
<dbReference type="CDD" id="cd00075">
    <property type="entry name" value="HATPase"/>
    <property type="match status" value="1"/>
</dbReference>
<dbReference type="EC" id="2.7.13.3" evidence="3"/>
<comment type="catalytic activity">
    <reaction evidence="1">
        <text>ATP + protein L-histidine = ADP + protein N-phospho-L-histidine.</text>
        <dbReference type="EC" id="2.7.13.3"/>
    </reaction>
</comment>
<keyword evidence="11 12" id="KW-0472">Membrane</keyword>
<dbReference type="GO" id="GO:0000155">
    <property type="term" value="F:phosphorelay sensor kinase activity"/>
    <property type="evidence" value="ECO:0007669"/>
    <property type="project" value="InterPro"/>
</dbReference>
<dbReference type="SMART" id="SM00091">
    <property type="entry name" value="PAS"/>
    <property type="match status" value="1"/>
</dbReference>
<evidence type="ECO:0000256" key="6">
    <source>
        <dbReference type="ARBA" id="ARBA00022679"/>
    </source>
</evidence>
<evidence type="ECO:0000256" key="5">
    <source>
        <dbReference type="ARBA" id="ARBA00022553"/>
    </source>
</evidence>
<dbReference type="PROSITE" id="PS50109">
    <property type="entry name" value="HIS_KIN"/>
    <property type="match status" value="1"/>
</dbReference>
<evidence type="ECO:0000313" key="15">
    <source>
        <dbReference type="EMBL" id="OEH82671.1"/>
    </source>
</evidence>
<dbReference type="InterPro" id="IPR050351">
    <property type="entry name" value="BphY/WalK/GraS-like"/>
</dbReference>
<dbReference type="Proteomes" id="UP000095256">
    <property type="component" value="Unassembled WGS sequence"/>
</dbReference>
<dbReference type="OrthoDB" id="9813151at2"/>
<protein>
    <recommendedName>
        <fullName evidence="3">histidine kinase</fullName>
        <ecNumber evidence="3">2.7.13.3</ecNumber>
    </recommendedName>
</protein>
<evidence type="ECO:0000313" key="16">
    <source>
        <dbReference type="Proteomes" id="UP000095256"/>
    </source>
</evidence>
<dbReference type="InterPro" id="IPR003594">
    <property type="entry name" value="HATPase_dom"/>
</dbReference>
<evidence type="ECO:0000259" key="13">
    <source>
        <dbReference type="PROSITE" id="PS50109"/>
    </source>
</evidence>
<proteinExistence type="predicted"/>
<feature type="transmembrane region" description="Helical" evidence="12">
    <location>
        <begin position="171"/>
        <end position="191"/>
    </location>
</feature>
<dbReference type="InterPro" id="IPR036890">
    <property type="entry name" value="HATPase_C_sf"/>
</dbReference>
<dbReference type="PANTHER" id="PTHR45453:SF1">
    <property type="entry name" value="PHOSPHATE REGULON SENSOR PROTEIN PHOR"/>
    <property type="match status" value="1"/>
</dbReference>
<keyword evidence="7" id="KW-0547">Nucleotide-binding</keyword>
<sequence>MKQRQRFEYFLAFLIMIALFLGSIFLTNYFFKKELMQQQENYLQKKSTLVTEQISDQAFLDKSLNAKEQEFVQYYVKDENERLTLMDANGTIFYDSSSGQLISESRQNRPEVKAILSGAGFGSAIRKSSTLNRELLYLAIPVKKDKQLIGILRIAEEASQFSQSIQSFRRYIIFTFGLLFLIITIFVFLLLRQKNEPLITVLPVLKKILQHPDENKSIIQNSPEWNELYQTVNLLSQQVSQTYLAYTSTEEQFHALLDELMIGVFIIDVNGNVELINPKMLTILGIPDRATSESRNYLEMIKEPQLIHLIHQVMAEKNVIHKEIRISSLPNETVLDTSLRFIEDDGNHYQVLGIAYDLTRVRQLEAMQKDFVSNVSHELKTPVTSLLGFTETLLDGAKDDPDTLKQFLEIMQKDAIRLQQLIQEILQLSHDGKNISYDFQQIKVYPFVQELLHSYSKIIKEKQLSLAVTGNEQITYLTKYELFYPIIKNLIENAIQYAPNGGEITIHFALEKEFTFSVQDNGLGISQKDQERIFERFYRVDKARSRHSGGTGLGLSIVQNYTELLGGHITLDSHLGLGSTFTVYLPIEKIN</sequence>
<dbReference type="PRINTS" id="PR00344">
    <property type="entry name" value="BCTRLSENSOR"/>
</dbReference>
<dbReference type="GO" id="GO:0005524">
    <property type="term" value="F:ATP binding"/>
    <property type="evidence" value="ECO:0007669"/>
    <property type="project" value="UniProtKB-KW"/>
</dbReference>
<comment type="subcellular location">
    <subcellularLocation>
        <location evidence="2">Cell membrane</location>
    </subcellularLocation>
</comment>
<keyword evidence="4" id="KW-1003">Cell membrane</keyword>
<gene>
    <name evidence="15" type="ORF">BCR26_12090</name>
</gene>
<dbReference type="Pfam" id="PF02518">
    <property type="entry name" value="HATPase_c"/>
    <property type="match status" value="1"/>
</dbReference>
<feature type="transmembrane region" description="Helical" evidence="12">
    <location>
        <begin position="12"/>
        <end position="31"/>
    </location>
</feature>
<dbReference type="GO" id="GO:0016036">
    <property type="term" value="P:cellular response to phosphate starvation"/>
    <property type="evidence" value="ECO:0007669"/>
    <property type="project" value="TreeGrafter"/>
</dbReference>
<evidence type="ECO:0000256" key="7">
    <source>
        <dbReference type="ARBA" id="ARBA00022741"/>
    </source>
</evidence>
<dbReference type="SUPFAM" id="SSF55785">
    <property type="entry name" value="PYP-like sensor domain (PAS domain)"/>
    <property type="match status" value="1"/>
</dbReference>
<dbReference type="GO" id="GO:0004721">
    <property type="term" value="F:phosphoprotein phosphatase activity"/>
    <property type="evidence" value="ECO:0007669"/>
    <property type="project" value="TreeGrafter"/>
</dbReference>
<dbReference type="RefSeq" id="WP_069698307.1">
    <property type="nucleotide sequence ID" value="NZ_JAGGMA010000024.1"/>
</dbReference>
<dbReference type="NCBIfam" id="NF046044">
    <property type="entry name" value="PnpS"/>
    <property type="match status" value="1"/>
</dbReference>
<keyword evidence="12" id="KW-0812">Transmembrane</keyword>
<dbReference type="InterPro" id="IPR005467">
    <property type="entry name" value="His_kinase_dom"/>
</dbReference>
<dbReference type="AlphaFoldDB" id="A0A1E5KXQ6"/>
<evidence type="ECO:0000256" key="3">
    <source>
        <dbReference type="ARBA" id="ARBA00012438"/>
    </source>
</evidence>
<evidence type="ECO:0000256" key="10">
    <source>
        <dbReference type="ARBA" id="ARBA00023012"/>
    </source>
</evidence>
<reference evidence="15 16" key="1">
    <citation type="submission" date="2016-09" db="EMBL/GenBank/DDBJ databases">
        <authorList>
            <person name="Capua I."/>
            <person name="De Benedictis P."/>
            <person name="Joannis T."/>
            <person name="Lombin L.H."/>
            <person name="Cattoli G."/>
        </authorList>
    </citation>
    <scope>NUCLEOTIDE SEQUENCE [LARGE SCALE GENOMIC DNA]</scope>
    <source>
        <strain evidence="15 16">LMG 25899</strain>
    </source>
</reference>
<dbReference type="InterPro" id="IPR036097">
    <property type="entry name" value="HisK_dim/P_sf"/>
</dbReference>
<keyword evidence="5" id="KW-0597">Phosphoprotein</keyword>
<keyword evidence="8 15" id="KW-0418">Kinase</keyword>
<dbReference type="Pfam" id="PF00512">
    <property type="entry name" value="HisKA"/>
    <property type="match status" value="1"/>
</dbReference>
<dbReference type="PANTHER" id="PTHR45453">
    <property type="entry name" value="PHOSPHATE REGULON SENSOR PROTEIN PHOR"/>
    <property type="match status" value="1"/>
</dbReference>
<dbReference type="FunFam" id="1.10.287.130:FF:000008">
    <property type="entry name" value="Two-component sensor histidine kinase"/>
    <property type="match status" value="1"/>
</dbReference>
<evidence type="ECO:0000256" key="11">
    <source>
        <dbReference type="ARBA" id="ARBA00023136"/>
    </source>
</evidence>
<dbReference type="InterPro" id="IPR003661">
    <property type="entry name" value="HisK_dim/P_dom"/>
</dbReference>
<keyword evidence="12" id="KW-1133">Transmembrane helix</keyword>
<evidence type="ECO:0000256" key="12">
    <source>
        <dbReference type="SAM" id="Phobius"/>
    </source>
</evidence>
<evidence type="ECO:0000256" key="9">
    <source>
        <dbReference type="ARBA" id="ARBA00022840"/>
    </source>
</evidence>
<dbReference type="SUPFAM" id="SSF47384">
    <property type="entry name" value="Homodimeric domain of signal transducing histidine kinase"/>
    <property type="match status" value="1"/>
</dbReference>